<proteinExistence type="predicted"/>
<sequence length="131" mass="14683">MAERRQKVYQTISPCSFEGFEEVLKSKATLEDDEMDDNEKEGALSKDEESEGPDHGPEFQGETHSTPADHVNAPDAHDGEGSSVFARGLSPQELEARKMERKLKLELAKLRMDKEMSAHGLKLKEVDIKAR</sequence>
<evidence type="ECO:0000313" key="3">
    <source>
        <dbReference type="Proteomes" id="UP001066276"/>
    </source>
</evidence>
<reference evidence="2" key="1">
    <citation type="journal article" date="2022" name="bioRxiv">
        <title>Sequencing and chromosome-scale assembly of the giantPleurodeles waltlgenome.</title>
        <authorList>
            <person name="Brown T."/>
            <person name="Elewa A."/>
            <person name="Iarovenko S."/>
            <person name="Subramanian E."/>
            <person name="Araus A.J."/>
            <person name="Petzold A."/>
            <person name="Susuki M."/>
            <person name="Suzuki K.-i.T."/>
            <person name="Hayashi T."/>
            <person name="Toyoda A."/>
            <person name="Oliveira C."/>
            <person name="Osipova E."/>
            <person name="Leigh N.D."/>
            <person name="Simon A."/>
            <person name="Yun M.H."/>
        </authorList>
    </citation>
    <scope>NUCLEOTIDE SEQUENCE</scope>
    <source>
        <strain evidence="2">20211129_DDA</strain>
        <tissue evidence="2">Liver</tissue>
    </source>
</reference>
<organism evidence="2 3">
    <name type="scientific">Pleurodeles waltl</name>
    <name type="common">Iberian ribbed newt</name>
    <dbReference type="NCBI Taxonomy" id="8319"/>
    <lineage>
        <taxon>Eukaryota</taxon>
        <taxon>Metazoa</taxon>
        <taxon>Chordata</taxon>
        <taxon>Craniata</taxon>
        <taxon>Vertebrata</taxon>
        <taxon>Euteleostomi</taxon>
        <taxon>Amphibia</taxon>
        <taxon>Batrachia</taxon>
        <taxon>Caudata</taxon>
        <taxon>Salamandroidea</taxon>
        <taxon>Salamandridae</taxon>
        <taxon>Pleurodelinae</taxon>
        <taxon>Pleurodeles</taxon>
    </lineage>
</organism>
<dbReference type="AlphaFoldDB" id="A0AAV7WPM2"/>
<dbReference type="EMBL" id="JANPWB010000001">
    <property type="protein sequence ID" value="KAJ1214857.1"/>
    <property type="molecule type" value="Genomic_DNA"/>
</dbReference>
<evidence type="ECO:0000313" key="2">
    <source>
        <dbReference type="EMBL" id="KAJ1214857.1"/>
    </source>
</evidence>
<accession>A0AAV7WPM2</accession>
<feature type="region of interest" description="Disordered" evidence="1">
    <location>
        <begin position="27"/>
        <end position="95"/>
    </location>
</feature>
<feature type="compositionally biased region" description="Basic and acidic residues" evidence="1">
    <location>
        <begin position="40"/>
        <end position="57"/>
    </location>
</feature>
<evidence type="ECO:0000256" key="1">
    <source>
        <dbReference type="SAM" id="MobiDB-lite"/>
    </source>
</evidence>
<dbReference type="Proteomes" id="UP001066276">
    <property type="component" value="Chromosome 1_1"/>
</dbReference>
<keyword evidence="3" id="KW-1185">Reference proteome</keyword>
<gene>
    <name evidence="2" type="ORF">NDU88_002468</name>
</gene>
<name>A0AAV7WPM2_PLEWA</name>
<comment type="caution">
    <text evidence="2">The sequence shown here is derived from an EMBL/GenBank/DDBJ whole genome shotgun (WGS) entry which is preliminary data.</text>
</comment>
<protein>
    <submittedName>
        <fullName evidence="2">Uncharacterized protein</fullName>
    </submittedName>
</protein>